<dbReference type="EMBL" id="RHHR01000046">
    <property type="protein sequence ID" value="RNB68140.1"/>
    <property type="molecule type" value="Genomic_DNA"/>
</dbReference>
<comment type="caution">
    <text evidence="2">The sequence shown here is derived from an EMBL/GenBank/DDBJ whole genome shotgun (WGS) entry which is preliminary data.</text>
</comment>
<accession>A0A3M8BXI7</accession>
<evidence type="ECO:0000313" key="3">
    <source>
        <dbReference type="Proteomes" id="UP000282028"/>
    </source>
</evidence>
<keyword evidence="3" id="KW-1185">Reference proteome</keyword>
<dbReference type="Pfam" id="PF16244">
    <property type="entry name" value="DUF4901"/>
    <property type="match status" value="1"/>
</dbReference>
<protein>
    <recommendedName>
        <fullName evidence="1">YcdB/YcdC repeated domain-containing protein</fullName>
    </recommendedName>
</protein>
<reference evidence="2 3" key="1">
    <citation type="submission" date="2018-10" db="EMBL/GenBank/DDBJ databases">
        <title>Phylogenomics of Brevibacillus.</title>
        <authorList>
            <person name="Dunlap C."/>
        </authorList>
    </citation>
    <scope>NUCLEOTIDE SEQUENCE [LARGE SCALE GENOMIC DNA]</scope>
    <source>
        <strain evidence="2 3">JCM 12215</strain>
    </source>
</reference>
<evidence type="ECO:0000313" key="2">
    <source>
        <dbReference type="EMBL" id="RNB68140.1"/>
    </source>
</evidence>
<dbReference type="Proteomes" id="UP000282028">
    <property type="component" value="Unassembled WGS sequence"/>
</dbReference>
<sequence>MKHMRKSRKRIQTTALILVTSLISPFQVMAISSNSLSQSELVLSTTGQALNGVVKETLGHMKKLYPQLQDYPFVSVNDQAKDNMGNPVVEIFLRQDTDRKDAPHATIIVHAATGSVQGFQIMSGKSMFSPPAYKFAREKTDAFLPKLLGADILQHYKPSSQEQLILSIEEAGSTMELRTVLYERVMDGVIVEGDAISVAVDADGDVVHLQRTATSVADKLPDQNNLLTVQQASEKFPQFLDLVYLERMTYKDSQSQTEKHRPALIYAPAIYASTLDAKTGNYFPTGVAGRMYNISKGPVIKVNPGGKVLFAKNEQVAATILTREFGISLEGMVYAPLAATPIPGRKGYVWESATARIELETRNDQVISFNTSLRSTGSDPKPKISEEQAAKMALPFLQTYLQKDVAELLANSQDIQTYEQRYPIVTFGFYKVHSGIPVADRGYSVSINLETGKVAGMYGDFDQKPVQLPSANNRISPEQAATNFLKAHPLELRLINQTYVYRPKIMQGDEYIDAITGQVISP</sequence>
<proteinExistence type="predicted"/>
<feature type="domain" description="YcdB/YcdC repeated" evidence="1">
    <location>
        <begin position="345"/>
        <end position="454"/>
    </location>
</feature>
<name>A0A3M8BXI7_9BACL</name>
<organism evidence="2 3">
    <name type="scientific">Brevibacillus invocatus</name>
    <dbReference type="NCBI Taxonomy" id="173959"/>
    <lineage>
        <taxon>Bacteria</taxon>
        <taxon>Bacillati</taxon>
        <taxon>Bacillota</taxon>
        <taxon>Bacilli</taxon>
        <taxon>Bacillales</taxon>
        <taxon>Paenibacillaceae</taxon>
        <taxon>Brevibacillus</taxon>
    </lineage>
</organism>
<dbReference type="AlphaFoldDB" id="A0A3M8BXI7"/>
<evidence type="ECO:0000259" key="1">
    <source>
        <dbReference type="Pfam" id="PF16244"/>
    </source>
</evidence>
<gene>
    <name evidence="2" type="ORF">EDM52_21230</name>
</gene>
<dbReference type="InterPro" id="IPR032599">
    <property type="entry name" value="YcdB/YcdC_rep_domain"/>
</dbReference>